<dbReference type="Proteomes" id="UP000494040">
    <property type="component" value="Unassembled WGS sequence"/>
</dbReference>
<sequence>MFDLEEKPLPVSLKDDKMEMKLFVRDWLYHHSPAFRENDEEFIAKLEEYRKELFRKTVELSKQRPQKDIPKSNIKDRFSKTLTLPETVLTIQIPKVEQKRWKHENEKYIPVIVTDLLHAPQKKVKFNKENKDSVNIVPTRESINIDTSDTTSQLTTLSEIEGEDKVKIDEVKEEENQKDSAENEPAPIKKKRKKEFVWLVNARKLRALLKILVVHKNDGLSELLKFLKRNHITNNYAVTKLKTPEQSTAEKFIVEQLQNVKLDLNNLLDCSKCLSYSRKVYRQKIRRRILEITDSIKSVVRSCLIRASRGVTLDPINLYNRLQRIESMYTTLYRDDIHTILKNTPSVDKKKKVSLKTHKVVKVEKEQLTGTVYVPPAEPVRDIKECKSDLICIVKKKSKPNLIKSSSMPTIEKIHFPSLLAASSKQLQETAEVDQHALENFMIEIECMVMQKLNEVLDTDAIIEQKSSEKQPSKKFVRIEELNKELSIGEKSAIKESSEVASLIETWDSIVIAKEKLQGPDFEEWTKPNFNERLPKAEDSLLVLSKKLNVSLKFHTVTPRVRTPYDSRTDLNLNVSRTCAHLDLLNMDTSADEIIKPSLMIKSQAANEIKPLDIIKRPSKMVLDRRKAPQGKKPFHPTWVP</sequence>
<accession>A0A8I6RRJ4</accession>
<dbReference type="RefSeq" id="XP_014249797.1">
    <property type="nucleotide sequence ID" value="XM_014394311.2"/>
</dbReference>
<protein>
    <submittedName>
        <fullName evidence="2">Uncharacterized protein</fullName>
    </submittedName>
</protein>
<evidence type="ECO:0000313" key="2">
    <source>
        <dbReference type="EnsemblMetazoa" id="XP_014249797.1"/>
    </source>
</evidence>
<reference evidence="2" key="1">
    <citation type="submission" date="2022-01" db="UniProtKB">
        <authorList>
            <consortium name="EnsemblMetazoa"/>
        </authorList>
    </citation>
    <scope>IDENTIFICATION</scope>
</reference>
<dbReference type="AlphaFoldDB" id="A0A8I6RRJ4"/>
<keyword evidence="3" id="KW-1185">Reference proteome</keyword>
<name>A0A8I6RRJ4_CIMLE</name>
<dbReference type="KEGG" id="clec:106666831"/>
<dbReference type="OrthoDB" id="10584935at2759"/>
<proteinExistence type="predicted"/>
<feature type="region of interest" description="Disordered" evidence="1">
    <location>
        <begin position="165"/>
        <end position="187"/>
    </location>
</feature>
<evidence type="ECO:0000313" key="3">
    <source>
        <dbReference type="Proteomes" id="UP000494040"/>
    </source>
</evidence>
<dbReference type="GeneID" id="106666831"/>
<evidence type="ECO:0000256" key="1">
    <source>
        <dbReference type="SAM" id="MobiDB-lite"/>
    </source>
</evidence>
<feature type="compositionally biased region" description="Basic and acidic residues" evidence="1">
    <location>
        <begin position="165"/>
        <end position="181"/>
    </location>
</feature>
<organism evidence="2 3">
    <name type="scientific">Cimex lectularius</name>
    <name type="common">Bed bug</name>
    <name type="synonym">Acanthia lectularia</name>
    <dbReference type="NCBI Taxonomy" id="79782"/>
    <lineage>
        <taxon>Eukaryota</taxon>
        <taxon>Metazoa</taxon>
        <taxon>Ecdysozoa</taxon>
        <taxon>Arthropoda</taxon>
        <taxon>Hexapoda</taxon>
        <taxon>Insecta</taxon>
        <taxon>Pterygota</taxon>
        <taxon>Neoptera</taxon>
        <taxon>Paraneoptera</taxon>
        <taxon>Hemiptera</taxon>
        <taxon>Heteroptera</taxon>
        <taxon>Panheteroptera</taxon>
        <taxon>Cimicomorpha</taxon>
        <taxon>Cimicidae</taxon>
        <taxon>Cimex</taxon>
    </lineage>
</organism>
<dbReference type="EnsemblMetazoa" id="XM_014394311.2">
    <property type="protein sequence ID" value="XP_014249797.1"/>
    <property type="gene ID" value="LOC106666831"/>
</dbReference>